<reference evidence="10 11" key="1">
    <citation type="journal article" date="2024" name="Nat. Commun.">
        <title>Phylogenomics reveals the evolutionary origins of lichenization in chlorophyte algae.</title>
        <authorList>
            <person name="Puginier C."/>
            <person name="Libourel C."/>
            <person name="Otte J."/>
            <person name="Skaloud P."/>
            <person name="Haon M."/>
            <person name="Grisel S."/>
            <person name="Petersen M."/>
            <person name="Berrin J.G."/>
            <person name="Delaux P.M."/>
            <person name="Dal Grande F."/>
            <person name="Keller J."/>
        </authorList>
    </citation>
    <scope>NUCLEOTIDE SEQUENCE [LARGE SCALE GENOMIC DNA]</scope>
    <source>
        <strain evidence="10 11">SAG 216-7</strain>
    </source>
</reference>
<dbReference type="Gene3D" id="2.60.40.1180">
    <property type="entry name" value="Golgi alpha-mannosidase II"/>
    <property type="match status" value="1"/>
</dbReference>
<evidence type="ECO:0000256" key="1">
    <source>
        <dbReference type="ARBA" id="ARBA00001255"/>
    </source>
</evidence>
<keyword evidence="11" id="KW-1185">Reference proteome</keyword>
<dbReference type="PRINTS" id="PR00740">
    <property type="entry name" value="GLHYDRLASE27"/>
</dbReference>
<dbReference type="Gene3D" id="3.20.20.70">
    <property type="entry name" value="Aldolase class I"/>
    <property type="match status" value="1"/>
</dbReference>
<name>A0ABR2YGB4_9CHLO</name>
<dbReference type="Proteomes" id="UP001491310">
    <property type="component" value="Unassembled WGS sequence"/>
</dbReference>
<organism evidence="10 11">
    <name type="scientific">Coccomyxa subellipsoidea</name>
    <dbReference type="NCBI Taxonomy" id="248742"/>
    <lineage>
        <taxon>Eukaryota</taxon>
        <taxon>Viridiplantae</taxon>
        <taxon>Chlorophyta</taxon>
        <taxon>core chlorophytes</taxon>
        <taxon>Trebouxiophyceae</taxon>
        <taxon>Trebouxiophyceae incertae sedis</taxon>
        <taxon>Coccomyxaceae</taxon>
        <taxon>Coccomyxa</taxon>
    </lineage>
</organism>
<dbReference type="SUPFAM" id="SSF51445">
    <property type="entry name" value="(Trans)glycosidases"/>
    <property type="match status" value="1"/>
</dbReference>
<comment type="caution">
    <text evidence="10">The sequence shown here is derived from an EMBL/GenBank/DDBJ whole genome shotgun (WGS) entry which is preliminary data.</text>
</comment>
<dbReference type="Pfam" id="PF16499">
    <property type="entry name" value="Melibiase_2"/>
    <property type="match status" value="1"/>
</dbReference>
<dbReference type="EC" id="3.2.1.22" evidence="3 7"/>
<comment type="similarity">
    <text evidence="2 7">Belongs to the glycosyl hydrolase 27 family.</text>
</comment>
<feature type="domain" description="Alpha galactosidase C-terminal" evidence="9">
    <location>
        <begin position="324"/>
        <end position="406"/>
    </location>
</feature>
<dbReference type="InterPro" id="IPR013785">
    <property type="entry name" value="Aldolase_TIM"/>
</dbReference>
<protein>
    <recommendedName>
        <fullName evidence="3 7">Alpha-galactosidase</fullName>
        <ecNumber evidence="3 7">3.2.1.22</ecNumber>
    </recommendedName>
    <alternativeName>
        <fullName evidence="7">Melibiase</fullName>
    </alternativeName>
</protein>
<dbReference type="CDD" id="cd14792">
    <property type="entry name" value="GH27"/>
    <property type="match status" value="1"/>
</dbReference>
<dbReference type="PANTHER" id="PTHR11452:SF75">
    <property type="entry name" value="ALPHA-GALACTOSIDASE MEL1"/>
    <property type="match status" value="1"/>
</dbReference>
<evidence type="ECO:0000256" key="5">
    <source>
        <dbReference type="ARBA" id="ARBA00022801"/>
    </source>
</evidence>
<feature type="signal peptide" evidence="8">
    <location>
        <begin position="1"/>
        <end position="30"/>
    </location>
</feature>
<evidence type="ECO:0000256" key="4">
    <source>
        <dbReference type="ARBA" id="ARBA00022729"/>
    </source>
</evidence>
<comment type="catalytic activity">
    <reaction evidence="1 7">
        <text>Hydrolysis of terminal, non-reducing alpha-D-galactose residues in alpha-D-galactosides, including galactose oligosaccharides, galactomannans and galactolipids.</text>
        <dbReference type="EC" id="3.2.1.22"/>
    </reaction>
</comment>
<dbReference type="InterPro" id="IPR017853">
    <property type="entry name" value="GH"/>
</dbReference>
<keyword evidence="7" id="KW-1015">Disulfide bond</keyword>
<evidence type="ECO:0000256" key="6">
    <source>
        <dbReference type="ARBA" id="ARBA00023295"/>
    </source>
</evidence>
<dbReference type="SUPFAM" id="SSF51011">
    <property type="entry name" value="Glycosyl hydrolase domain"/>
    <property type="match status" value="1"/>
</dbReference>
<keyword evidence="5 7" id="KW-0378">Hydrolase</keyword>
<keyword evidence="4 8" id="KW-0732">Signal</keyword>
<dbReference type="PROSITE" id="PS00512">
    <property type="entry name" value="ALPHA_GALACTOSIDASE"/>
    <property type="match status" value="1"/>
</dbReference>
<dbReference type="EMBL" id="JALJOT010000013">
    <property type="protein sequence ID" value="KAK9904179.1"/>
    <property type="molecule type" value="Genomic_DNA"/>
</dbReference>
<evidence type="ECO:0000256" key="2">
    <source>
        <dbReference type="ARBA" id="ARBA00009743"/>
    </source>
</evidence>
<evidence type="ECO:0000313" key="11">
    <source>
        <dbReference type="Proteomes" id="UP001491310"/>
    </source>
</evidence>
<dbReference type="PANTHER" id="PTHR11452">
    <property type="entry name" value="ALPHA-GALACTOSIDASE/ALPHA-N-ACETYLGALACTOSAMINIDASE"/>
    <property type="match status" value="1"/>
</dbReference>
<proteinExistence type="inferred from homology"/>
<sequence>MALRRSHSCSNFRIFRILTATYVLCAKVAAGLSNGLALTPPMGYNTWNAFHDEINETLIYQAADELVETGLAAAGYVYLVIDDGWANSQRNGSNPIEANATRFPSGIRAVADYVHAKGLKLGIYSDSGTLTCARYTASLGYEAIDAAQFAAWDVDLLKYDNCFSVPPSNQTVRSRYEAMSNALNATGRPILFSMCEWGVSSPWEYGDQVGNTWRTTQDISLAISATWDSVMNNLEGTKGLARFGGPGGWNDADMLEVGWPGGGLLSDVEQRAHFALWAILKSPLIFGNDLRNMTRQTLNILKSPEVIAINQDPLGIPGDLVWKQGPQEIYAAPLAGGARAVVLFNRHQHLDPNFPSQNITVWWGSIGLPANVTCSVRDLYGRQELGNFTASFTAPILAHGAGALKITPLRKQANGDLWRPWSCDPSIGLYCDGEQGDELFNA</sequence>
<gene>
    <name evidence="10" type="ORF">WJX75_006127</name>
</gene>
<keyword evidence="6 7" id="KW-0326">Glycosidase</keyword>
<dbReference type="InterPro" id="IPR000111">
    <property type="entry name" value="Glyco_hydro_27/36_CS"/>
</dbReference>
<evidence type="ECO:0000256" key="7">
    <source>
        <dbReference type="RuleBase" id="RU361168"/>
    </source>
</evidence>
<dbReference type="InterPro" id="IPR002241">
    <property type="entry name" value="Glyco_hydro_27"/>
</dbReference>
<dbReference type="InterPro" id="IPR013780">
    <property type="entry name" value="Glyco_hydro_b"/>
</dbReference>
<dbReference type="InterPro" id="IPR041233">
    <property type="entry name" value="Melibiase_C"/>
</dbReference>
<feature type="chain" id="PRO_5047404156" description="Alpha-galactosidase" evidence="8">
    <location>
        <begin position="31"/>
        <end position="442"/>
    </location>
</feature>
<evidence type="ECO:0000256" key="3">
    <source>
        <dbReference type="ARBA" id="ARBA00012755"/>
    </source>
</evidence>
<dbReference type="Pfam" id="PF17801">
    <property type="entry name" value="Melibiase_C"/>
    <property type="match status" value="1"/>
</dbReference>
<evidence type="ECO:0000256" key="8">
    <source>
        <dbReference type="SAM" id="SignalP"/>
    </source>
</evidence>
<accession>A0ABR2YGB4</accession>
<evidence type="ECO:0000313" key="10">
    <source>
        <dbReference type="EMBL" id="KAK9904179.1"/>
    </source>
</evidence>
<evidence type="ECO:0000259" key="9">
    <source>
        <dbReference type="Pfam" id="PF17801"/>
    </source>
</evidence>